<name>A0A067R2V2_ZOONE</name>
<comment type="subcellular location">
    <subcellularLocation>
        <location evidence="1">Cytoplasm</location>
    </subcellularLocation>
</comment>
<dbReference type="eggNOG" id="KOG3206">
    <property type="taxonomic scope" value="Eukaryota"/>
</dbReference>
<evidence type="ECO:0000256" key="4">
    <source>
        <dbReference type="ARBA" id="ARBA00025779"/>
    </source>
</evidence>
<organism evidence="7 8">
    <name type="scientific">Zootermopsis nevadensis</name>
    <name type="common">Dampwood termite</name>
    <dbReference type="NCBI Taxonomy" id="136037"/>
    <lineage>
        <taxon>Eukaryota</taxon>
        <taxon>Metazoa</taxon>
        <taxon>Ecdysozoa</taxon>
        <taxon>Arthropoda</taxon>
        <taxon>Hexapoda</taxon>
        <taxon>Insecta</taxon>
        <taxon>Pterygota</taxon>
        <taxon>Neoptera</taxon>
        <taxon>Polyneoptera</taxon>
        <taxon>Dictyoptera</taxon>
        <taxon>Blattodea</taxon>
        <taxon>Blattoidea</taxon>
        <taxon>Termitoidae</taxon>
        <taxon>Termopsidae</taxon>
        <taxon>Zootermopsis</taxon>
    </lineage>
</organism>
<dbReference type="InterPro" id="IPR036859">
    <property type="entry name" value="CAP-Gly_dom_sf"/>
</dbReference>
<dbReference type="InterPro" id="IPR029071">
    <property type="entry name" value="Ubiquitin-like_domsf"/>
</dbReference>
<dbReference type="EMBL" id="KK852747">
    <property type="protein sequence ID" value="KDR17249.1"/>
    <property type="molecule type" value="Genomic_DNA"/>
</dbReference>
<feature type="coiled-coil region" evidence="5">
    <location>
        <begin position="80"/>
        <end position="107"/>
    </location>
</feature>
<dbReference type="GO" id="GO:0051010">
    <property type="term" value="F:microtubule plus-end binding"/>
    <property type="evidence" value="ECO:0007669"/>
    <property type="project" value="TreeGrafter"/>
</dbReference>
<comment type="similarity">
    <text evidence="4">Belongs to the TBCB family.</text>
</comment>
<dbReference type="Proteomes" id="UP000027135">
    <property type="component" value="Unassembled WGS sequence"/>
</dbReference>
<keyword evidence="3" id="KW-0143">Chaperone</keyword>
<dbReference type="AlphaFoldDB" id="A0A067R2V2"/>
<reference evidence="7 8" key="1">
    <citation type="journal article" date="2014" name="Nat. Commun.">
        <title>Molecular traces of alternative social organization in a termite genome.</title>
        <authorList>
            <person name="Terrapon N."/>
            <person name="Li C."/>
            <person name="Robertson H.M."/>
            <person name="Ji L."/>
            <person name="Meng X."/>
            <person name="Booth W."/>
            <person name="Chen Z."/>
            <person name="Childers C.P."/>
            <person name="Glastad K.M."/>
            <person name="Gokhale K."/>
            <person name="Gowin J."/>
            <person name="Gronenberg W."/>
            <person name="Hermansen R.A."/>
            <person name="Hu H."/>
            <person name="Hunt B.G."/>
            <person name="Huylmans A.K."/>
            <person name="Khalil S.M."/>
            <person name="Mitchell R.D."/>
            <person name="Munoz-Torres M.C."/>
            <person name="Mustard J.A."/>
            <person name="Pan H."/>
            <person name="Reese J.T."/>
            <person name="Scharf M.E."/>
            <person name="Sun F."/>
            <person name="Vogel H."/>
            <person name="Xiao J."/>
            <person name="Yang W."/>
            <person name="Yang Z."/>
            <person name="Yang Z."/>
            <person name="Zhou J."/>
            <person name="Zhu J."/>
            <person name="Brent C.S."/>
            <person name="Elsik C.G."/>
            <person name="Goodisman M.A."/>
            <person name="Liberles D.A."/>
            <person name="Roe R.M."/>
            <person name="Vargo E.L."/>
            <person name="Vilcinskas A."/>
            <person name="Wang J."/>
            <person name="Bornberg-Bauer E."/>
            <person name="Korb J."/>
            <person name="Zhang G."/>
            <person name="Liebig J."/>
        </authorList>
    </citation>
    <scope>NUCLEOTIDE SEQUENCE [LARGE SCALE GENOMIC DNA]</scope>
    <source>
        <tissue evidence="7">Whole organism</tissue>
    </source>
</reference>
<keyword evidence="5" id="KW-0175">Coiled coil</keyword>
<accession>A0A067R2V2</accession>
<evidence type="ECO:0000256" key="3">
    <source>
        <dbReference type="ARBA" id="ARBA00023186"/>
    </source>
</evidence>
<dbReference type="SUPFAM" id="SSF74924">
    <property type="entry name" value="Cap-Gly domain"/>
    <property type="match status" value="1"/>
</dbReference>
<proteinExistence type="inferred from homology"/>
<dbReference type="OrthoDB" id="5295208at2759"/>
<dbReference type="OMA" id="DQYEQRT"/>
<sequence length="193" mass="22336">MKIELYTKDNSFVGTCDNDEARLGSYVLHDGMRLHVVDTFAHRKEFEDLSKVKKFDLSVEEYSERTDTVKSFLERNKLGKYNAEEMKQREEERKKEEEADEVAAKAAKLGNRCEVRVPGQPVRRGTVMFIGKVDFKQGWWIGVRYDEPLGKNNGIVNGIKYFECQPKYGGFVKPIHVIVGDFPEETLDFDEEI</sequence>
<dbReference type="Pfam" id="PF01302">
    <property type="entry name" value="CAP_GLY"/>
    <property type="match status" value="1"/>
</dbReference>
<dbReference type="SUPFAM" id="SSF54236">
    <property type="entry name" value="Ubiquitin-like"/>
    <property type="match status" value="1"/>
</dbReference>
<evidence type="ECO:0000256" key="5">
    <source>
        <dbReference type="SAM" id="Coils"/>
    </source>
</evidence>
<evidence type="ECO:0000313" key="7">
    <source>
        <dbReference type="EMBL" id="KDR17249.1"/>
    </source>
</evidence>
<dbReference type="SMART" id="SM01052">
    <property type="entry name" value="CAP_GLY"/>
    <property type="match status" value="1"/>
</dbReference>
<protein>
    <submittedName>
        <fullName evidence="7">Tubulin-folding cofactor B</fullName>
    </submittedName>
</protein>
<dbReference type="GO" id="GO:0005938">
    <property type="term" value="C:cell cortex"/>
    <property type="evidence" value="ECO:0007669"/>
    <property type="project" value="TreeGrafter"/>
</dbReference>
<gene>
    <name evidence="7" type="ORF">L798_08814</name>
</gene>
<feature type="domain" description="CAP-Gly" evidence="6">
    <location>
        <begin position="131"/>
        <end position="173"/>
    </location>
</feature>
<dbReference type="GO" id="GO:0005829">
    <property type="term" value="C:cytosol"/>
    <property type="evidence" value="ECO:0007669"/>
    <property type="project" value="UniProtKB-ARBA"/>
</dbReference>
<keyword evidence="2" id="KW-0963">Cytoplasm</keyword>
<dbReference type="PANTHER" id="PTHR18916:SF85">
    <property type="entry name" value="TUBULIN-FOLDING COFACTOR B"/>
    <property type="match status" value="1"/>
</dbReference>
<evidence type="ECO:0000256" key="1">
    <source>
        <dbReference type="ARBA" id="ARBA00004496"/>
    </source>
</evidence>
<dbReference type="GO" id="GO:0005634">
    <property type="term" value="C:nucleus"/>
    <property type="evidence" value="ECO:0007669"/>
    <property type="project" value="TreeGrafter"/>
</dbReference>
<keyword evidence="8" id="KW-1185">Reference proteome</keyword>
<dbReference type="FunCoup" id="A0A067R2V2">
    <property type="interactions" value="1155"/>
</dbReference>
<evidence type="ECO:0000313" key="8">
    <source>
        <dbReference type="Proteomes" id="UP000027135"/>
    </source>
</evidence>
<dbReference type="InterPro" id="IPR000938">
    <property type="entry name" value="CAP-Gly_domain"/>
</dbReference>
<dbReference type="InParanoid" id="A0A067R2V2"/>
<evidence type="ECO:0000259" key="6">
    <source>
        <dbReference type="PROSITE" id="PS50245"/>
    </source>
</evidence>
<evidence type="ECO:0000256" key="2">
    <source>
        <dbReference type="ARBA" id="ARBA00022490"/>
    </source>
</evidence>
<dbReference type="PROSITE" id="PS50245">
    <property type="entry name" value="CAP_GLY_2"/>
    <property type="match status" value="1"/>
</dbReference>
<dbReference type="STRING" id="136037.A0A067R2V2"/>
<dbReference type="GO" id="GO:0031122">
    <property type="term" value="P:cytoplasmic microtubule organization"/>
    <property type="evidence" value="ECO:0007669"/>
    <property type="project" value="TreeGrafter"/>
</dbReference>
<dbReference type="PANTHER" id="PTHR18916">
    <property type="entry name" value="DYNACTIN 1-RELATED MICROTUBULE-BINDING"/>
    <property type="match status" value="1"/>
</dbReference>
<dbReference type="GO" id="GO:0035371">
    <property type="term" value="C:microtubule plus-end"/>
    <property type="evidence" value="ECO:0007669"/>
    <property type="project" value="TreeGrafter"/>
</dbReference>
<dbReference type="FunFam" id="2.30.30.190:FF:000013">
    <property type="entry name" value="Tubulin-folding cofactor B"/>
    <property type="match status" value="1"/>
</dbReference>
<dbReference type="Pfam" id="PF14560">
    <property type="entry name" value="Ubiquitin_2"/>
    <property type="match status" value="1"/>
</dbReference>
<dbReference type="InterPro" id="IPR000626">
    <property type="entry name" value="Ubiquitin-like_dom"/>
</dbReference>
<dbReference type="Gene3D" id="3.10.20.90">
    <property type="entry name" value="Phosphatidylinositol 3-kinase Catalytic Subunit, Chain A, domain 1"/>
    <property type="match status" value="1"/>
</dbReference>
<dbReference type="Gene3D" id="2.30.30.190">
    <property type="entry name" value="CAP Gly-rich-like domain"/>
    <property type="match status" value="1"/>
</dbReference>